<sequence length="175" mass="17519">MSHIDQISGELAALTAGVERARGQAAAVDKQAQEIALRAAGAGFAAVAAGMTRVRDAVQQIQGRLGALGNTVGEAARATAAVPQGGSPQDTIDGLTPVRSAVDEARDAAAGIGAEVGQAQQLVTVVLQGGQPGPMLSALDNIKQIMAQLVQRAVTARQHADAAVAEARQLGSAGN</sequence>
<comment type="caution">
    <text evidence="1">The sequence shown here is derived from an EMBL/GenBank/DDBJ whole genome shotgun (WGS) entry which is preliminary data.</text>
</comment>
<gene>
    <name evidence="1" type="ORF">ACFOX0_06310</name>
</gene>
<name>A0ABV8KHJ5_9ACTN</name>
<proteinExistence type="predicted"/>
<evidence type="ECO:0000313" key="1">
    <source>
        <dbReference type="EMBL" id="MFC4105550.1"/>
    </source>
</evidence>
<protein>
    <submittedName>
        <fullName evidence="1">DUF6244 family protein</fullName>
    </submittedName>
</protein>
<reference evidence="2" key="1">
    <citation type="journal article" date="2019" name="Int. J. Syst. Evol. Microbiol.">
        <title>The Global Catalogue of Microorganisms (GCM) 10K type strain sequencing project: providing services to taxonomists for standard genome sequencing and annotation.</title>
        <authorList>
            <consortium name="The Broad Institute Genomics Platform"/>
            <consortium name="The Broad Institute Genome Sequencing Center for Infectious Disease"/>
            <person name="Wu L."/>
            <person name="Ma J."/>
        </authorList>
    </citation>
    <scope>NUCLEOTIDE SEQUENCE [LARGE SCALE GENOMIC DNA]</scope>
    <source>
        <strain evidence="2">2902at01</strain>
    </source>
</reference>
<dbReference type="Proteomes" id="UP001595868">
    <property type="component" value="Unassembled WGS sequence"/>
</dbReference>
<evidence type="ECO:0000313" key="2">
    <source>
        <dbReference type="Proteomes" id="UP001595868"/>
    </source>
</evidence>
<accession>A0ABV8KHJ5</accession>
<dbReference type="InterPro" id="IPR046211">
    <property type="entry name" value="DUF6244"/>
</dbReference>
<organism evidence="1 2">
    <name type="scientific">Micromonospora zhanjiangensis</name>
    <dbReference type="NCBI Taxonomy" id="1522057"/>
    <lineage>
        <taxon>Bacteria</taxon>
        <taxon>Bacillati</taxon>
        <taxon>Actinomycetota</taxon>
        <taxon>Actinomycetes</taxon>
        <taxon>Micromonosporales</taxon>
        <taxon>Micromonosporaceae</taxon>
        <taxon>Micromonospora</taxon>
    </lineage>
</organism>
<dbReference type="EMBL" id="JBHSBN010000003">
    <property type="protein sequence ID" value="MFC4105550.1"/>
    <property type="molecule type" value="Genomic_DNA"/>
</dbReference>
<dbReference type="Pfam" id="PF19757">
    <property type="entry name" value="DUF6244"/>
    <property type="match status" value="1"/>
</dbReference>
<keyword evidence="2" id="KW-1185">Reference proteome</keyword>
<dbReference type="RefSeq" id="WP_377542670.1">
    <property type="nucleotide sequence ID" value="NZ_JBHSBN010000003.1"/>
</dbReference>